<dbReference type="AlphaFoldDB" id="A0A0W8F0Z3"/>
<evidence type="ECO:0000256" key="3">
    <source>
        <dbReference type="ARBA" id="ARBA00022989"/>
    </source>
</evidence>
<feature type="transmembrane region" description="Helical" evidence="5">
    <location>
        <begin position="173"/>
        <end position="193"/>
    </location>
</feature>
<dbReference type="GO" id="GO:0016020">
    <property type="term" value="C:membrane"/>
    <property type="evidence" value="ECO:0007669"/>
    <property type="project" value="UniProtKB-SubCell"/>
</dbReference>
<name>A0A0W8F0Z3_9ZZZZ</name>
<evidence type="ECO:0000256" key="1">
    <source>
        <dbReference type="ARBA" id="ARBA00004141"/>
    </source>
</evidence>
<dbReference type="InterPro" id="IPR002657">
    <property type="entry name" value="BilAc:Na_symport/Acr3"/>
</dbReference>
<evidence type="ECO:0000256" key="2">
    <source>
        <dbReference type="ARBA" id="ARBA00022692"/>
    </source>
</evidence>
<dbReference type="InterPro" id="IPR004710">
    <property type="entry name" value="Bilac:Na_transpt"/>
</dbReference>
<dbReference type="Pfam" id="PF01758">
    <property type="entry name" value="SBF"/>
    <property type="match status" value="1"/>
</dbReference>
<dbReference type="Gene3D" id="1.20.1530.20">
    <property type="match status" value="1"/>
</dbReference>
<feature type="transmembrane region" description="Helical" evidence="5">
    <location>
        <begin position="98"/>
        <end position="123"/>
    </location>
</feature>
<dbReference type="EMBL" id="LNQE01001647">
    <property type="protein sequence ID" value="KUG14527.1"/>
    <property type="molecule type" value="Genomic_DNA"/>
</dbReference>
<protein>
    <recommendedName>
        <fullName evidence="7">Sodium-dependent transporter</fullName>
    </recommendedName>
</protein>
<sequence length="295" mass="31636">MENLFFDIGNYAIWIFVVTSIAAMGLNLTIREVLSPWKKKDLLVVSLVANFILVPALALLIITIIRLDPELAAGLMLVALAAGAPSLPKAIDIIGGNVAYAVGLTMVLILATILLMPLILPFLIAGVRVDQSSTVLYLVVFMLIPLIIAMAIRARVPLTAMKILPVVDKASDLSIIAVLLIYTTALFTSDFSMRASALLGLEGTLVAALFILGSFGIGFVLGGPDPRNREVLAFGTGFRNVSAALLVVSANFTNPQILFMVLVIAAFGIVFMMIIGGWLYRRKKREGPRGTPDVL</sequence>
<evidence type="ECO:0000256" key="5">
    <source>
        <dbReference type="SAM" id="Phobius"/>
    </source>
</evidence>
<gene>
    <name evidence="6" type="ORF">ASZ90_015828</name>
</gene>
<reference evidence="6" key="1">
    <citation type="journal article" date="2015" name="Proc. Natl. Acad. Sci. U.S.A.">
        <title>Networks of energetic and metabolic interactions define dynamics in microbial communities.</title>
        <authorList>
            <person name="Embree M."/>
            <person name="Liu J.K."/>
            <person name="Al-Bassam M.M."/>
            <person name="Zengler K."/>
        </authorList>
    </citation>
    <scope>NUCLEOTIDE SEQUENCE</scope>
</reference>
<feature type="transmembrane region" description="Helical" evidence="5">
    <location>
        <begin position="135"/>
        <end position="152"/>
    </location>
</feature>
<comment type="subcellular location">
    <subcellularLocation>
        <location evidence="1">Membrane</location>
        <topology evidence="1">Multi-pass membrane protein</topology>
    </subcellularLocation>
</comment>
<feature type="transmembrane region" description="Helical" evidence="5">
    <location>
        <begin position="231"/>
        <end position="251"/>
    </location>
</feature>
<organism evidence="6">
    <name type="scientific">hydrocarbon metagenome</name>
    <dbReference type="NCBI Taxonomy" id="938273"/>
    <lineage>
        <taxon>unclassified sequences</taxon>
        <taxon>metagenomes</taxon>
        <taxon>ecological metagenomes</taxon>
    </lineage>
</organism>
<dbReference type="PANTHER" id="PTHR10361:SF28">
    <property type="entry name" value="P3 PROTEIN-RELATED"/>
    <property type="match status" value="1"/>
</dbReference>
<keyword evidence="4 5" id="KW-0472">Membrane</keyword>
<dbReference type="InterPro" id="IPR038770">
    <property type="entry name" value="Na+/solute_symporter_sf"/>
</dbReference>
<feature type="transmembrane region" description="Helical" evidence="5">
    <location>
        <begin position="257"/>
        <end position="280"/>
    </location>
</feature>
<evidence type="ECO:0000313" key="6">
    <source>
        <dbReference type="EMBL" id="KUG14527.1"/>
    </source>
</evidence>
<feature type="transmembrane region" description="Helical" evidence="5">
    <location>
        <begin position="12"/>
        <end position="30"/>
    </location>
</feature>
<feature type="transmembrane region" description="Helical" evidence="5">
    <location>
        <begin position="205"/>
        <end position="224"/>
    </location>
</feature>
<keyword evidence="3 5" id="KW-1133">Transmembrane helix</keyword>
<feature type="transmembrane region" description="Helical" evidence="5">
    <location>
        <begin position="71"/>
        <end position="91"/>
    </location>
</feature>
<feature type="transmembrane region" description="Helical" evidence="5">
    <location>
        <begin position="42"/>
        <end position="65"/>
    </location>
</feature>
<keyword evidence="2 5" id="KW-0812">Transmembrane</keyword>
<proteinExistence type="predicted"/>
<evidence type="ECO:0008006" key="7">
    <source>
        <dbReference type="Google" id="ProtNLM"/>
    </source>
</evidence>
<dbReference type="PANTHER" id="PTHR10361">
    <property type="entry name" value="SODIUM-BILE ACID COTRANSPORTER"/>
    <property type="match status" value="1"/>
</dbReference>
<comment type="caution">
    <text evidence="6">The sequence shown here is derived from an EMBL/GenBank/DDBJ whole genome shotgun (WGS) entry which is preliminary data.</text>
</comment>
<accession>A0A0W8F0Z3</accession>
<evidence type="ECO:0000256" key="4">
    <source>
        <dbReference type="ARBA" id="ARBA00023136"/>
    </source>
</evidence>